<dbReference type="InterPro" id="IPR036695">
    <property type="entry name" value="Arg-tRNA-synth_N_sf"/>
</dbReference>
<name>A0ABT7BRZ5_9CYAN</name>
<proteinExistence type="predicted"/>
<sequence>MANTDCNGNGLTMSFSIAQQLQDQLQLALAGLELEEGNCPPISVELLPENQRFGYRSPIALALAARSSHSAANIAERLLAQRTFSDGKIVMAPSGWIEWHLRDEAIATWLQAHLDNPFAIHPQWCSSIDPNAPQVFTWQAARARCCALLRLACDRKDIICDPVSLAWHSPSPVPWLRNGILQLHHPAERQLIVSLLHIVDTLSIAPTRPSRNRVAQLTQRLSEDWMRCDRHCRIWGTILQENPTLAIGRLAVSSVAGQTLKCLLERGLNLHAPDEL</sequence>
<accession>A0ABT7BRZ5</accession>
<evidence type="ECO:0000313" key="6">
    <source>
        <dbReference type="Proteomes" id="UP001232992"/>
    </source>
</evidence>
<evidence type="ECO:0000313" key="5">
    <source>
        <dbReference type="EMBL" id="MDJ1181962.1"/>
    </source>
</evidence>
<dbReference type="RefSeq" id="WP_283756611.1">
    <property type="nucleotide sequence ID" value="NZ_JAQOSQ010000001.1"/>
</dbReference>
<comment type="caution">
    <text evidence="5">The sequence shown here is derived from an EMBL/GenBank/DDBJ whole genome shotgun (WGS) entry which is preliminary data.</text>
</comment>
<dbReference type="SMART" id="SM00836">
    <property type="entry name" value="DALR_1"/>
    <property type="match status" value="1"/>
</dbReference>
<protein>
    <recommendedName>
        <fullName evidence="4">DALR anticodon binding domain-containing protein</fullName>
    </recommendedName>
</protein>
<evidence type="ECO:0000256" key="2">
    <source>
        <dbReference type="ARBA" id="ARBA00022741"/>
    </source>
</evidence>
<dbReference type="SUPFAM" id="SSF47323">
    <property type="entry name" value="Anticodon-binding domain of a subclass of class I aminoacyl-tRNA synthetases"/>
    <property type="match status" value="1"/>
</dbReference>
<reference evidence="5 6" key="1">
    <citation type="submission" date="2023-01" db="EMBL/GenBank/DDBJ databases">
        <title>Novel diversity within Roseofilum (Cyanobacteria; Desertifilaceae) from marine benthic mats with descriptions of four novel species.</title>
        <authorList>
            <person name="Wang Y."/>
            <person name="Berthold D.E."/>
            <person name="Hu J."/>
            <person name="Lefler F.W."/>
            <person name="Laughinghouse H.D. IV."/>
        </authorList>
    </citation>
    <scope>NUCLEOTIDE SEQUENCE [LARGE SCALE GENOMIC DNA]</scope>
    <source>
        <strain evidence="5 6">BLCC-M143</strain>
    </source>
</reference>
<dbReference type="InterPro" id="IPR009080">
    <property type="entry name" value="tRNAsynth_Ia_anticodon-bd"/>
</dbReference>
<keyword evidence="3" id="KW-0067">ATP-binding</keyword>
<evidence type="ECO:0000256" key="1">
    <source>
        <dbReference type="ARBA" id="ARBA00022598"/>
    </source>
</evidence>
<organism evidence="5 6">
    <name type="scientific">Roseofilum casamattae BLCC-M143</name>
    <dbReference type="NCBI Taxonomy" id="3022442"/>
    <lineage>
        <taxon>Bacteria</taxon>
        <taxon>Bacillati</taxon>
        <taxon>Cyanobacteriota</taxon>
        <taxon>Cyanophyceae</taxon>
        <taxon>Desertifilales</taxon>
        <taxon>Desertifilaceae</taxon>
        <taxon>Roseofilum</taxon>
        <taxon>Roseofilum casamattae</taxon>
    </lineage>
</organism>
<keyword evidence="1" id="KW-0436">Ligase</keyword>
<dbReference type="Gene3D" id="1.10.730.10">
    <property type="entry name" value="Isoleucyl-tRNA Synthetase, Domain 1"/>
    <property type="match status" value="1"/>
</dbReference>
<evidence type="ECO:0000256" key="3">
    <source>
        <dbReference type="ARBA" id="ARBA00022840"/>
    </source>
</evidence>
<feature type="domain" description="DALR anticodon binding" evidence="4">
    <location>
        <begin position="141"/>
        <end position="276"/>
    </location>
</feature>
<dbReference type="Proteomes" id="UP001232992">
    <property type="component" value="Unassembled WGS sequence"/>
</dbReference>
<gene>
    <name evidence="5" type="ORF">PMH09_02025</name>
</gene>
<dbReference type="Gene3D" id="3.30.1360.70">
    <property type="entry name" value="Arginyl tRNA synthetase N-terminal domain"/>
    <property type="match status" value="1"/>
</dbReference>
<evidence type="ECO:0000259" key="4">
    <source>
        <dbReference type="SMART" id="SM00836"/>
    </source>
</evidence>
<keyword evidence="6" id="KW-1185">Reference proteome</keyword>
<keyword evidence="2" id="KW-0547">Nucleotide-binding</keyword>
<dbReference type="EMBL" id="JAQOSQ010000001">
    <property type="protein sequence ID" value="MDJ1181962.1"/>
    <property type="molecule type" value="Genomic_DNA"/>
</dbReference>
<dbReference type="InterPro" id="IPR008909">
    <property type="entry name" value="DALR_anticod-bd"/>
</dbReference>